<dbReference type="SMART" id="SM00233">
    <property type="entry name" value="PH"/>
    <property type="match status" value="1"/>
</dbReference>
<sequence length="1719" mass="195441">MSGEVRLRQLEQFILDGPAQTNGQCFSVETLLDILICLYDECNNSPLRREKNILEYLEWAKPFTSKVKQMRLHREDFEILKVIGRGAFGEVAVVKLKNADKVFAMKILNKWEMLKRAETACFREERDVLVNGDNKWITTLHYAFQDDNNLYLVMDYYVGGDLLTLLSKFEDRLPEDMARFYLAEMVIAIDSVHQLHYVHRDIKPDNILMDMNGHIRLADFGSCLKLMEDGTVQSSVAVGTPDYISPEILQAMEDGKGRYGPECDWWSLGVCMYEMLYGETPFYAESLVETYGKIMNHKERFQFPAQVTDVSENAKDLIRRLICSREHRLGQNGIEDFKKHPFFNGIDWDNIQNCEAPYIPEVSSPTDTSNFDVDDDCLKNSETMPPPTHTAFSGHHLPFVGFTYTSSWGYHSESTQTVQALQHSTVDGPLTASKDLEIKNLKEEIEKLRKQIAESSHLEQQLEEANSVRQELEDAFRQIKAYEKQIKTLQQEREELNKELVQASERLKNQSKELKDAHCQRKLAMQEFMEINERLTELHTQKQKLARHVRDKEEEVDLVMQKVESLRQELRRTERAKKELEVHTEALVAESSKDKKLREQSEYYSKQLENELEGLKQKQISYSPGVCSIEHQQEISKLKTDLEKKSIFYEEEISKREGIHASEIKNLKKELHDSEGQQLALNKEIMVLKDKLEKTRRESQSEREEFENEFKQQYEREKVLLTEENKKLTSELDKLTTLYENLSMRNQQLEEEVKDLADKKESVAHWEAQITEIIQWVSDEKDARGYLQALASKMTEELEALRNSSLGTRATDMPWKMRRFAKLDMSARLELQSALDAEIRAKQAIQEELNKVKASNIITECKLKDSEKKNLELLAEIEQLLKDTEELRSEKGIEHQDSQHSFLAFLNTPTDALDQFEDSFSSSSSSLIDFFDDTDPVENTYVRNPSIKFSNQSRSTSPSTSSEAEPVKIADCAPLPAHTPTLRKKGCPGSTGFPPKRKTHQFFVKSFTSPTKCHQCTSLMVGLIRQGCSCEVCGFSCHITCVNKAPTSCPVPPEQTKGPLGIDPQKGIGTAYESHVRIPKPAGVKKGWQRALAVVCDFKLFLYDIAEGKASQPSVVISQVIDMRDEEFSVSSVLASDVIHASRKDIPCIFRVTASQLSAPNNKCSILMLADSENEKSKWVGVLSELHKILKKNKFRDRSVYVPKEAYDSALPLIKTTQAAAIIDHERIALGNEEGLFVVHVTKDEIIRVGDNKKIHQIELIPNDQLVAVISGRNRHVRLFPMSALDGRETDFYKLAETKGCQTITSGKVRHGALTCLCVAMKRQVLCYELFQSKTRHRKFKEIQVPCNVQWMAVFSEQLCVGFQSGFLRYPLNAEGSPCSMLHSNDHTLSFIAHQPMDAICAVEISSKEYLLCFNSIGIYTDCQGRRSRQQELMWPANPSSCCYNAPYLSVYSENAVDIFDVNSMEWIQTLPLKKVRPLNSDGSLNLLGMETVRLIYFKNKMAEGDELVVPETSDNSRKQMVRNINNKRRYSFRVPEEERMQQRREMLRDPEMRNKLISNPTNFNHIAHMGPGDGIQILKDLPMNPRPQESRTVFSGSVSIPSITKSRPEPGRSMSASSGLSARSSTQNGSALKRELSGGSYSAKRQPMPSPSEGSLSSGGMDQGSDAPARDYDGEDSDSPRHSTASNSSNLSSPPSPVSPRKTKSLSLESTDRGSWDP</sequence>
<dbReference type="PROSITE" id="PS00108">
    <property type="entry name" value="PROTEIN_KINASE_ST"/>
    <property type="match status" value="1"/>
</dbReference>
<dbReference type="SUPFAM" id="SSF56112">
    <property type="entry name" value="Protein kinase-like (PK-like)"/>
    <property type="match status" value="1"/>
</dbReference>
<dbReference type="Pfam" id="PF08826">
    <property type="entry name" value="DMPK_coil"/>
    <property type="match status" value="1"/>
</dbReference>
<dbReference type="FunCoup" id="A0A6P6E189">
    <property type="interactions" value="1374"/>
</dbReference>
<comment type="catalytic activity">
    <reaction evidence="19">
        <text>L-seryl-[protein] + ATP = O-phospho-L-seryl-[protein] + ADP + H(+)</text>
        <dbReference type="Rhea" id="RHEA:17989"/>
        <dbReference type="Rhea" id="RHEA-COMP:9863"/>
        <dbReference type="Rhea" id="RHEA-COMP:11604"/>
        <dbReference type="ChEBI" id="CHEBI:15378"/>
        <dbReference type="ChEBI" id="CHEBI:29999"/>
        <dbReference type="ChEBI" id="CHEBI:30616"/>
        <dbReference type="ChEBI" id="CHEBI:83421"/>
        <dbReference type="ChEBI" id="CHEBI:456216"/>
        <dbReference type="EC" id="2.7.11.1"/>
    </reaction>
</comment>
<feature type="domain" description="Protein kinase" evidence="26">
    <location>
        <begin position="77"/>
        <end position="343"/>
    </location>
</feature>
<evidence type="ECO:0000256" key="22">
    <source>
        <dbReference type="PROSITE-ProRule" id="PRU10141"/>
    </source>
</evidence>
<dbReference type="SMART" id="SM00220">
    <property type="entry name" value="S_TKc"/>
    <property type="match status" value="1"/>
</dbReference>
<keyword evidence="7" id="KW-0723">Serine/threonine-protein kinase</keyword>
<evidence type="ECO:0000259" key="28">
    <source>
        <dbReference type="PROSITE" id="PS50108"/>
    </source>
</evidence>
<dbReference type="SMART" id="SM00133">
    <property type="entry name" value="S_TK_X"/>
    <property type="match status" value="1"/>
</dbReference>
<dbReference type="Gene3D" id="3.30.60.20">
    <property type="match status" value="1"/>
</dbReference>
<comment type="catalytic activity">
    <reaction evidence="18">
        <text>L-threonyl-[protein] + ATP = O-phospho-L-threonyl-[protein] + ADP + H(+)</text>
        <dbReference type="Rhea" id="RHEA:46608"/>
        <dbReference type="Rhea" id="RHEA-COMP:11060"/>
        <dbReference type="Rhea" id="RHEA-COMP:11605"/>
        <dbReference type="ChEBI" id="CHEBI:15378"/>
        <dbReference type="ChEBI" id="CHEBI:30013"/>
        <dbReference type="ChEBI" id="CHEBI:30616"/>
        <dbReference type="ChEBI" id="CHEBI:61977"/>
        <dbReference type="ChEBI" id="CHEBI:456216"/>
        <dbReference type="EC" id="2.7.11.1"/>
    </reaction>
</comment>
<dbReference type="Pfam" id="PF00069">
    <property type="entry name" value="Pkinase"/>
    <property type="match status" value="1"/>
</dbReference>
<evidence type="ECO:0000259" key="26">
    <source>
        <dbReference type="PROSITE" id="PS50011"/>
    </source>
</evidence>
<dbReference type="InterPro" id="IPR057529">
    <property type="entry name" value="MRCK/ROCK_PH"/>
</dbReference>
<evidence type="ECO:0000256" key="2">
    <source>
        <dbReference type="ARBA" id="ARBA00004496"/>
    </source>
</evidence>
<dbReference type="InterPro" id="IPR011009">
    <property type="entry name" value="Kinase-like_dom_sf"/>
</dbReference>
<evidence type="ECO:0000259" key="30">
    <source>
        <dbReference type="PROSITE" id="PS51285"/>
    </source>
</evidence>
<dbReference type="FunFam" id="3.30.200.20:FF:001055">
    <property type="entry name" value="Serine/threonine-protein kinase MRCK beta"/>
    <property type="match status" value="1"/>
</dbReference>
<accession>A0A6P6E189</accession>
<dbReference type="InterPro" id="IPR000719">
    <property type="entry name" value="Prot_kinase_dom"/>
</dbReference>
<dbReference type="InParanoid" id="A0A6P6E189"/>
<keyword evidence="9" id="KW-0808">Transferase</keyword>
<dbReference type="EC" id="2.7.11.1" evidence="5"/>
<feature type="domain" description="CRIB" evidence="28">
    <location>
        <begin position="1558"/>
        <end position="1571"/>
    </location>
</feature>
<feature type="region of interest" description="Disordered" evidence="24">
    <location>
        <begin position="943"/>
        <end position="966"/>
    </location>
</feature>
<dbReference type="Gene3D" id="3.30.200.20">
    <property type="entry name" value="Phosphorylase Kinase, domain 1"/>
    <property type="match status" value="1"/>
</dbReference>
<feature type="domain" description="PH" evidence="25">
    <location>
        <begin position="1069"/>
        <end position="1188"/>
    </location>
</feature>
<evidence type="ECO:0000256" key="12">
    <source>
        <dbReference type="ARBA" id="ARBA00022771"/>
    </source>
</evidence>
<dbReference type="Pfam" id="PF25346">
    <property type="entry name" value="PH_MRCK"/>
    <property type="match status" value="1"/>
</dbReference>
<dbReference type="Proteomes" id="UP000515203">
    <property type="component" value="Unplaced"/>
</dbReference>
<evidence type="ECO:0000313" key="31">
    <source>
        <dbReference type="Proteomes" id="UP000515203"/>
    </source>
</evidence>
<feature type="domain" description="AGC-kinase C-terminal" evidence="30">
    <location>
        <begin position="344"/>
        <end position="414"/>
    </location>
</feature>
<dbReference type="GO" id="GO:0005524">
    <property type="term" value="F:ATP binding"/>
    <property type="evidence" value="ECO:0007669"/>
    <property type="project" value="UniProtKB-UniRule"/>
</dbReference>
<dbReference type="SMART" id="SM00109">
    <property type="entry name" value="C1"/>
    <property type="match status" value="1"/>
</dbReference>
<evidence type="ECO:0000313" key="32">
    <source>
        <dbReference type="RefSeq" id="XP_023565957.1"/>
    </source>
</evidence>
<dbReference type="InterPro" id="IPR050839">
    <property type="entry name" value="Rho-assoc_Ser/Thr_Kinase"/>
</dbReference>
<dbReference type="InterPro" id="IPR002219">
    <property type="entry name" value="PKC_DAG/PE"/>
</dbReference>
<keyword evidence="15 22" id="KW-0067">ATP-binding</keyword>
<dbReference type="PANTHER" id="PTHR22988:SF31">
    <property type="entry name" value="SERINE_THREONINE-PROTEIN KINASE MRCK ALPHA"/>
    <property type="match status" value="1"/>
</dbReference>
<dbReference type="GO" id="GO:0030027">
    <property type="term" value="C:lamellipodium"/>
    <property type="evidence" value="ECO:0007669"/>
    <property type="project" value="UniProtKB-SubCell"/>
</dbReference>
<comment type="cofactor">
    <cofactor evidence="1">
        <name>Mg(2+)</name>
        <dbReference type="ChEBI" id="CHEBI:18420"/>
    </cofactor>
</comment>
<dbReference type="Pfam" id="PF00130">
    <property type="entry name" value="C1_1"/>
    <property type="match status" value="1"/>
</dbReference>
<dbReference type="InterPro" id="IPR011993">
    <property type="entry name" value="PH-like_dom_sf"/>
</dbReference>
<keyword evidence="8" id="KW-0597">Phosphoprotein</keyword>
<keyword evidence="11 22" id="KW-0547">Nucleotide-binding</keyword>
<dbReference type="FunFam" id="1.20.5.340:FF:000010">
    <property type="entry name" value="Non-specific serine/threonine protein kinase"/>
    <property type="match status" value="1"/>
</dbReference>
<dbReference type="InterPro" id="IPR031597">
    <property type="entry name" value="KELK"/>
</dbReference>
<feature type="coiled-coil region" evidence="23">
    <location>
        <begin position="664"/>
        <end position="769"/>
    </location>
</feature>
<dbReference type="Gene3D" id="2.30.29.30">
    <property type="entry name" value="Pleckstrin-homology domain (PH domain)/Phosphotyrosine-binding domain (PTB)"/>
    <property type="match status" value="1"/>
</dbReference>
<dbReference type="FunFam" id="1.10.510.10:FF:000014">
    <property type="entry name" value="Non-specific serine/threonine protein kinase"/>
    <property type="match status" value="1"/>
</dbReference>
<feature type="binding site" evidence="22">
    <location>
        <position position="106"/>
    </location>
    <ligand>
        <name>ATP</name>
        <dbReference type="ChEBI" id="CHEBI:30616"/>
    </ligand>
</feature>
<evidence type="ECO:0000256" key="14">
    <source>
        <dbReference type="ARBA" id="ARBA00022833"/>
    </source>
</evidence>
<evidence type="ECO:0000256" key="24">
    <source>
        <dbReference type="SAM" id="MobiDB-lite"/>
    </source>
</evidence>
<dbReference type="PROSITE" id="PS00107">
    <property type="entry name" value="PROTEIN_KINASE_ATP"/>
    <property type="match status" value="1"/>
</dbReference>
<dbReference type="Pfam" id="PF15796">
    <property type="entry name" value="KELK"/>
    <property type="match status" value="1"/>
</dbReference>
<dbReference type="GeneID" id="101591981"/>
<evidence type="ECO:0000259" key="29">
    <source>
        <dbReference type="PROSITE" id="PS50219"/>
    </source>
</evidence>
<evidence type="ECO:0000256" key="13">
    <source>
        <dbReference type="ARBA" id="ARBA00022777"/>
    </source>
</evidence>
<dbReference type="FunFam" id="3.30.60.20:FF:000005">
    <property type="entry name" value="Non-specific serine/threonine protein kinase"/>
    <property type="match status" value="1"/>
</dbReference>
<dbReference type="InterPro" id="IPR001180">
    <property type="entry name" value="CNH_dom"/>
</dbReference>
<keyword evidence="14" id="KW-0862">Zinc</keyword>
<dbReference type="SMART" id="SM00036">
    <property type="entry name" value="CNH"/>
    <property type="match status" value="1"/>
</dbReference>
<dbReference type="InterPro" id="IPR014930">
    <property type="entry name" value="Myotonic_dystrophy_kinase_coil"/>
</dbReference>
<reference evidence="32" key="1">
    <citation type="submission" date="2025-08" db="UniProtKB">
        <authorList>
            <consortium name="RefSeq"/>
        </authorList>
    </citation>
    <scope>IDENTIFICATION</scope>
</reference>
<proteinExistence type="inferred from homology"/>
<feature type="compositionally biased region" description="Low complexity" evidence="24">
    <location>
        <begin position="950"/>
        <end position="962"/>
    </location>
</feature>
<evidence type="ECO:0000256" key="7">
    <source>
        <dbReference type="ARBA" id="ARBA00022527"/>
    </source>
</evidence>
<dbReference type="PROSITE" id="PS50081">
    <property type="entry name" value="ZF_DAG_PE_2"/>
    <property type="match status" value="1"/>
</dbReference>
<dbReference type="SUPFAM" id="SSF69322">
    <property type="entry name" value="Tricorn protease domain 2"/>
    <property type="match status" value="1"/>
</dbReference>
<evidence type="ECO:0000256" key="10">
    <source>
        <dbReference type="ARBA" id="ARBA00022723"/>
    </source>
</evidence>
<dbReference type="SMART" id="SM00285">
    <property type="entry name" value="PBD"/>
    <property type="match status" value="1"/>
</dbReference>
<evidence type="ECO:0000256" key="8">
    <source>
        <dbReference type="ARBA" id="ARBA00022553"/>
    </source>
</evidence>
<feature type="compositionally biased region" description="Low complexity" evidence="24">
    <location>
        <begin position="1652"/>
        <end position="1661"/>
    </location>
</feature>
<dbReference type="PROSITE" id="PS00479">
    <property type="entry name" value="ZF_DAG_PE_1"/>
    <property type="match status" value="1"/>
</dbReference>
<feature type="region of interest" description="Disordered" evidence="24">
    <location>
        <begin position="1575"/>
        <end position="1719"/>
    </location>
</feature>
<keyword evidence="17" id="KW-0966">Cell projection</keyword>
<evidence type="ECO:0000256" key="5">
    <source>
        <dbReference type="ARBA" id="ARBA00012513"/>
    </source>
</evidence>
<evidence type="ECO:0000256" key="17">
    <source>
        <dbReference type="ARBA" id="ARBA00023273"/>
    </source>
</evidence>
<comment type="subcellular location">
    <subcellularLocation>
        <location evidence="3">Cell projection</location>
        <location evidence="3">Lamellipodium</location>
    </subcellularLocation>
    <subcellularLocation>
        <location evidence="2">Cytoplasm</location>
    </subcellularLocation>
</comment>
<dbReference type="InterPro" id="IPR001849">
    <property type="entry name" value="PH_domain"/>
</dbReference>
<evidence type="ECO:0000256" key="11">
    <source>
        <dbReference type="ARBA" id="ARBA00022741"/>
    </source>
</evidence>
<evidence type="ECO:0000256" key="9">
    <source>
        <dbReference type="ARBA" id="ARBA00022679"/>
    </source>
</evidence>
<dbReference type="CDD" id="cd01243">
    <property type="entry name" value="PH_MRCK"/>
    <property type="match status" value="1"/>
</dbReference>
<dbReference type="PROSITE" id="PS50003">
    <property type="entry name" value="PH_DOMAIN"/>
    <property type="match status" value="1"/>
</dbReference>
<dbReference type="FunFam" id="2.30.29.30:FF:000032">
    <property type="entry name" value="Non-specific serine/threonine protein kinase"/>
    <property type="match status" value="1"/>
</dbReference>
<feature type="domain" description="CNH" evidence="29">
    <location>
        <begin position="1214"/>
        <end position="1486"/>
    </location>
</feature>
<evidence type="ECO:0000259" key="27">
    <source>
        <dbReference type="PROSITE" id="PS50081"/>
    </source>
</evidence>
<dbReference type="Gene3D" id="1.10.510.10">
    <property type="entry name" value="Transferase(Phosphotransferase) domain 1"/>
    <property type="match status" value="1"/>
</dbReference>
<dbReference type="InterPro" id="IPR017441">
    <property type="entry name" value="Protein_kinase_ATP_BS"/>
</dbReference>
<evidence type="ECO:0000256" key="20">
    <source>
        <dbReference type="ARBA" id="ARBA00073692"/>
    </source>
</evidence>
<evidence type="ECO:0000256" key="3">
    <source>
        <dbReference type="ARBA" id="ARBA00004510"/>
    </source>
</evidence>
<evidence type="ECO:0000256" key="6">
    <source>
        <dbReference type="ARBA" id="ARBA00022490"/>
    </source>
</evidence>
<feature type="domain" description="Phorbol-ester/DAG-type" evidence="27">
    <location>
        <begin position="999"/>
        <end position="1049"/>
    </location>
</feature>
<dbReference type="CTD" id="8476"/>
<dbReference type="SUPFAM" id="SSF57889">
    <property type="entry name" value="Cysteine-rich domain"/>
    <property type="match status" value="1"/>
</dbReference>
<keyword evidence="13 32" id="KW-0418">Kinase</keyword>
<dbReference type="OrthoDB" id="10047816at2759"/>
<keyword evidence="12" id="KW-0863">Zinc-finger</keyword>
<evidence type="ECO:0000256" key="4">
    <source>
        <dbReference type="ARBA" id="ARBA00005719"/>
    </source>
</evidence>
<protein>
    <recommendedName>
        <fullName evidence="20">Serine/threonine-protein kinase MRCK alpha</fullName>
        <ecNumber evidence="5">2.7.11.1</ecNumber>
    </recommendedName>
    <alternativeName>
        <fullName evidence="21">CDC42-binding protein kinase alpha</fullName>
    </alternativeName>
</protein>
<keyword evidence="6" id="KW-0963">Cytoplasm</keyword>
<evidence type="ECO:0000259" key="25">
    <source>
        <dbReference type="PROSITE" id="PS50003"/>
    </source>
</evidence>
<dbReference type="GO" id="GO:0005737">
    <property type="term" value="C:cytoplasm"/>
    <property type="evidence" value="ECO:0007669"/>
    <property type="project" value="UniProtKB-SubCell"/>
</dbReference>
<feature type="coiled-coil region" evidence="23">
    <location>
        <begin position="431"/>
        <end position="618"/>
    </location>
</feature>
<keyword evidence="10" id="KW-0479">Metal-binding</keyword>
<keyword evidence="31" id="KW-1185">Reference proteome</keyword>
<dbReference type="RefSeq" id="XP_023565957.1">
    <property type="nucleotide sequence ID" value="XM_023710189.1"/>
</dbReference>
<evidence type="ECO:0000256" key="23">
    <source>
        <dbReference type="SAM" id="Coils"/>
    </source>
</evidence>
<gene>
    <name evidence="32" type="primary">Cdc42bpa</name>
</gene>
<dbReference type="InterPro" id="IPR000961">
    <property type="entry name" value="AGC-kinase_C"/>
</dbReference>
<dbReference type="PROSITE" id="PS50108">
    <property type="entry name" value="CRIB"/>
    <property type="match status" value="1"/>
</dbReference>
<evidence type="ECO:0000256" key="1">
    <source>
        <dbReference type="ARBA" id="ARBA00001946"/>
    </source>
</evidence>
<keyword evidence="16 23" id="KW-0175">Coiled coil</keyword>
<dbReference type="PROSITE" id="PS50219">
    <property type="entry name" value="CNH"/>
    <property type="match status" value="1"/>
</dbReference>
<name>A0A6P6E189_OCTDE</name>
<dbReference type="Pfam" id="PF00433">
    <property type="entry name" value="Pkinase_C"/>
    <property type="match status" value="1"/>
</dbReference>
<evidence type="ECO:0000256" key="19">
    <source>
        <dbReference type="ARBA" id="ARBA00048679"/>
    </source>
</evidence>
<dbReference type="SUPFAM" id="SSF50729">
    <property type="entry name" value="PH domain-like"/>
    <property type="match status" value="1"/>
</dbReference>
<dbReference type="PROSITE" id="PS50011">
    <property type="entry name" value="PROTEIN_KINASE_DOM"/>
    <property type="match status" value="1"/>
</dbReference>
<feature type="coiled-coil region" evidence="23">
    <location>
        <begin position="835"/>
        <end position="890"/>
    </location>
</feature>
<dbReference type="Pfam" id="PF00780">
    <property type="entry name" value="CNH"/>
    <property type="match status" value="1"/>
</dbReference>
<dbReference type="GO" id="GO:0042641">
    <property type="term" value="C:actomyosin"/>
    <property type="evidence" value="ECO:0007669"/>
    <property type="project" value="TreeGrafter"/>
</dbReference>
<dbReference type="GO" id="GO:0031032">
    <property type="term" value="P:actomyosin structure organization"/>
    <property type="evidence" value="ECO:0007669"/>
    <property type="project" value="TreeGrafter"/>
</dbReference>
<evidence type="ECO:0000256" key="18">
    <source>
        <dbReference type="ARBA" id="ARBA00047899"/>
    </source>
</evidence>
<dbReference type="InterPro" id="IPR046349">
    <property type="entry name" value="C1-like_sf"/>
</dbReference>
<dbReference type="Gene3D" id="1.20.5.340">
    <property type="match status" value="1"/>
</dbReference>
<dbReference type="InterPro" id="IPR008271">
    <property type="entry name" value="Ser/Thr_kinase_AS"/>
</dbReference>
<dbReference type="PROSITE" id="PS51285">
    <property type="entry name" value="AGC_KINASE_CTER"/>
    <property type="match status" value="1"/>
</dbReference>
<comment type="similarity">
    <text evidence="4">Belongs to the protein kinase superfamily. AGC Ser/Thr protein kinase family. DMPK subfamily.</text>
</comment>
<feature type="compositionally biased region" description="Low complexity" evidence="24">
    <location>
        <begin position="1612"/>
        <end position="1626"/>
    </location>
</feature>
<dbReference type="CDD" id="cd00132">
    <property type="entry name" value="CRIB"/>
    <property type="match status" value="1"/>
</dbReference>
<dbReference type="InterPro" id="IPR017892">
    <property type="entry name" value="Pkinase_C"/>
</dbReference>
<dbReference type="GO" id="GO:0008270">
    <property type="term" value="F:zinc ion binding"/>
    <property type="evidence" value="ECO:0007669"/>
    <property type="project" value="UniProtKB-KW"/>
</dbReference>
<organism evidence="31 32">
    <name type="scientific">Octodon degus</name>
    <name type="common">Degu</name>
    <name type="synonym">Sciurus degus</name>
    <dbReference type="NCBI Taxonomy" id="10160"/>
    <lineage>
        <taxon>Eukaryota</taxon>
        <taxon>Metazoa</taxon>
        <taxon>Chordata</taxon>
        <taxon>Craniata</taxon>
        <taxon>Vertebrata</taxon>
        <taxon>Euteleostomi</taxon>
        <taxon>Mammalia</taxon>
        <taxon>Eutheria</taxon>
        <taxon>Euarchontoglires</taxon>
        <taxon>Glires</taxon>
        <taxon>Rodentia</taxon>
        <taxon>Hystricomorpha</taxon>
        <taxon>Octodontidae</taxon>
        <taxon>Octodon</taxon>
    </lineage>
</organism>
<evidence type="ECO:0000256" key="16">
    <source>
        <dbReference type="ARBA" id="ARBA00023054"/>
    </source>
</evidence>
<feature type="compositionally biased region" description="Polar residues" evidence="24">
    <location>
        <begin position="1591"/>
        <end position="1606"/>
    </location>
</feature>
<evidence type="ECO:0000256" key="21">
    <source>
        <dbReference type="ARBA" id="ARBA00076683"/>
    </source>
</evidence>
<dbReference type="PANTHER" id="PTHR22988">
    <property type="entry name" value="MYOTONIC DYSTROPHY S/T KINASE-RELATED"/>
    <property type="match status" value="1"/>
</dbReference>
<dbReference type="InterPro" id="IPR000095">
    <property type="entry name" value="CRIB_dom"/>
</dbReference>
<evidence type="ECO:0000256" key="15">
    <source>
        <dbReference type="ARBA" id="ARBA00022840"/>
    </source>
</evidence>
<dbReference type="GO" id="GO:0004674">
    <property type="term" value="F:protein serine/threonine kinase activity"/>
    <property type="evidence" value="ECO:0007669"/>
    <property type="project" value="UniProtKB-KW"/>
</dbReference>